<comment type="similarity">
    <text evidence="2">Belongs to the EccB family.</text>
</comment>
<dbReference type="NCBIfam" id="TIGR03919">
    <property type="entry name" value="T7SS_EccB"/>
    <property type="match status" value="1"/>
</dbReference>
<keyword evidence="3" id="KW-1003">Cell membrane</keyword>
<evidence type="ECO:0000256" key="3">
    <source>
        <dbReference type="ARBA" id="ARBA00022475"/>
    </source>
</evidence>
<dbReference type="GO" id="GO:0005576">
    <property type="term" value="C:extracellular region"/>
    <property type="evidence" value="ECO:0007669"/>
    <property type="project" value="TreeGrafter"/>
</dbReference>
<dbReference type="InterPro" id="IPR007795">
    <property type="entry name" value="T7SS_EccB"/>
</dbReference>
<dbReference type="InterPro" id="IPR042485">
    <property type="entry name" value="T7SS_EccB_R3"/>
</dbReference>
<dbReference type="Pfam" id="PF05108">
    <property type="entry name" value="T7SS_ESX1_EccB"/>
    <property type="match status" value="1"/>
</dbReference>
<proteinExistence type="inferred from homology"/>
<keyword evidence="8 10" id="KW-1133">Transmembrane helix</keyword>
<organism evidence="11 12">
    <name type="scientific">Nocardia flavorosea</name>
    <dbReference type="NCBI Taxonomy" id="53429"/>
    <lineage>
        <taxon>Bacteria</taxon>
        <taxon>Bacillati</taxon>
        <taxon>Actinomycetota</taxon>
        <taxon>Actinomycetes</taxon>
        <taxon>Mycobacteriales</taxon>
        <taxon>Nocardiaceae</taxon>
        <taxon>Nocardia</taxon>
    </lineage>
</organism>
<evidence type="ECO:0000256" key="7">
    <source>
        <dbReference type="ARBA" id="ARBA00022840"/>
    </source>
</evidence>
<keyword evidence="7" id="KW-0067">ATP-binding</keyword>
<keyword evidence="6" id="KW-0378">Hydrolase</keyword>
<evidence type="ECO:0000256" key="8">
    <source>
        <dbReference type="ARBA" id="ARBA00022989"/>
    </source>
</evidence>
<dbReference type="PANTHER" id="PTHR40765:SF2">
    <property type="entry name" value="ESX-2 SECRETION SYSTEM ATPASE ECCB2"/>
    <property type="match status" value="1"/>
</dbReference>
<evidence type="ECO:0000256" key="5">
    <source>
        <dbReference type="ARBA" id="ARBA00022741"/>
    </source>
</evidence>
<evidence type="ECO:0000313" key="11">
    <source>
        <dbReference type="EMBL" id="NKY59827.1"/>
    </source>
</evidence>
<keyword evidence="12" id="KW-1185">Reference proteome</keyword>
<comment type="subcellular location">
    <subcellularLocation>
        <location evidence="1">Cell membrane</location>
        <topology evidence="1">Single-pass membrane protein</topology>
    </subcellularLocation>
</comment>
<dbReference type="Gene3D" id="3.30.2390.20">
    <property type="entry name" value="Type VII secretion system EccB, repeat 1 domain"/>
    <property type="match status" value="1"/>
</dbReference>
<dbReference type="AlphaFoldDB" id="A0A846YL20"/>
<comment type="caution">
    <text evidence="11">The sequence shown here is derived from an EMBL/GenBank/DDBJ whole genome shotgun (WGS) entry which is preliminary data.</text>
</comment>
<dbReference type="PANTHER" id="PTHR40765">
    <property type="entry name" value="ESX-2 SECRETION SYSTEM ATPASE ECCB2"/>
    <property type="match status" value="1"/>
</dbReference>
<evidence type="ECO:0000313" key="12">
    <source>
        <dbReference type="Proteomes" id="UP000570678"/>
    </source>
</evidence>
<dbReference type="InterPro" id="IPR044857">
    <property type="entry name" value="T7SS_EccB_R1"/>
</dbReference>
<keyword evidence="5" id="KW-0547">Nucleotide-binding</keyword>
<keyword evidence="4 10" id="KW-0812">Transmembrane</keyword>
<keyword evidence="9 10" id="KW-0472">Membrane</keyword>
<accession>A0A846YL20</accession>
<dbReference type="Gene3D" id="2.40.50.910">
    <property type="entry name" value="Type VII secretion system EccB, repeat 3 domain"/>
    <property type="match status" value="1"/>
</dbReference>
<dbReference type="GO" id="GO:0016787">
    <property type="term" value="F:hydrolase activity"/>
    <property type="evidence" value="ECO:0007669"/>
    <property type="project" value="UniProtKB-KW"/>
</dbReference>
<dbReference type="Proteomes" id="UP000570678">
    <property type="component" value="Unassembled WGS sequence"/>
</dbReference>
<feature type="transmembrane region" description="Helical" evidence="10">
    <location>
        <begin position="43"/>
        <end position="65"/>
    </location>
</feature>
<evidence type="ECO:0000256" key="6">
    <source>
        <dbReference type="ARBA" id="ARBA00022801"/>
    </source>
</evidence>
<dbReference type="GO" id="GO:0005524">
    <property type="term" value="F:ATP binding"/>
    <property type="evidence" value="ECO:0007669"/>
    <property type="project" value="UniProtKB-KW"/>
</dbReference>
<dbReference type="EMBL" id="JAAXOT010000018">
    <property type="protein sequence ID" value="NKY59827.1"/>
    <property type="molecule type" value="Genomic_DNA"/>
</dbReference>
<name>A0A846YL20_9NOCA</name>
<dbReference type="RefSeq" id="WP_062976875.1">
    <property type="nucleotide sequence ID" value="NZ_JAAXOT010000018.1"/>
</dbReference>
<sequence>MARFRVVTKHQVSGWRFLLHRIEHALVRRDASMIDDPQRGRSTALMIGVVLACVGVAGAAVLAFFKPAKPVGDSRIVADKDTGALYVKIDGRLHPALNLTSARLIIGSPENPQKVSSSELEKFARGPWVGIPGAPGQIADKDERDSEWTVCDTTRTGAAAPIDPRTGLPTVADSAVRSTAIGGPLTVDNDAVRELGGREARLMRSDNTTWLVYTDVAQGVVKAAVNLADSPVMLALGIKASHQVVAASKGLIDAIPEVAPIRVPEVPEAGRPMSLNSAIEVVVGSVVTVATPDEPAMYYLVSSSGLVRISRVLAAIIRNSELHGAVATTTISPAVAAANLRPGDWPGTATYPTEPVEVVDPVRLGVTCYHWSRTGTDPDAHTRLLVGRQLPLDKEEQSRTVDLVTAPASGGRTADSAYLPRDSGKFVQVTGAEPGSPRRESLYWISDSGVRYGLAVVGGRQASSDQTLRALGLRQPVTAPWSVVSLFAVGPPLSVQDALIQHDGIPTNLRGAAVQKATS</sequence>
<evidence type="ECO:0000256" key="9">
    <source>
        <dbReference type="ARBA" id="ARBA00023136"/>
    </source>
</evidence>
<evidence type="ECO:0000256" key="4">
    <source>
        <dbReference type="ARBA" id="ARBA00022692"/>
    </source>
</evidence>
<protein>
    <submittedName>
        <fullName evidence="11">Type VII secretion protein EccB</fullName>
    </submittedName>
</protein>
<gene>
    <name evidence="11" type="primary">eccB</name>
    <name evidence="11" type="ORF">HGA15_27505</name>
</gene>
<evidence type="ECO:0000256" key="2">
    <source>
        <dbReference type="ARBA" id="ARBA00008149"/>
    </source>
</evidence>
<dbReference type="GO" id="GO:0005886">
    <property type="term" value="C:plasma membrane"/>
    <property type="evidence" value="ECO:0007669"/>
    <property type="project" value="UniProtKB-SubCell"/>
</dbReference>
<evidence type="ECO:0000256" key="10">
    <source>
        <dbReference type="SAM" id="Phobius"/>
    </source>
</evidence>
<evidence type="ECO:0000256" key="1">
    <source>
        <dbReference type="ARBA" id="ARBA00004162"/>
    </source>
</evidence>
<reference evidence="11 12" key="1">
    <citation type="submission" date="2020-04" db="EMBL/GenBank/DDBJ databases">
        <title>MicrobeNet Type strains.</title>
        <authorList>
            <person name="Nicholson A.C."/>
        </authorList>
    </citation>
    <scope>NUCLEOTIDE SEQUENCE [LARGE SCALE GENOMIC DNA]</scope>
    <source>
        <strain evidence="11 12">JCM 3332</strain>
    </source>
</reference>